<feature type="transmembrane region" description="Helical" evidence="1">
    <location>
        <begin position="50"/>
        <end position="71"/>
    </location>
</feature>
<feature type="transmembrane region" description="Helical" evidence="1">
    <location>
        <begin position="21"/>
        <end position="44"/>
    </location>
</feature>
<evidence type="ECO:0000256" key="1">
    <source>
        <dbReference type="SAM" id="Phobius"/>
    </source>
</evidence>
<reference evidence="2 3" key="1">
    <citation type="submission" date="2019-12" db="EMBL/GenBank/DDBJ databases">
        <title>Novel species isolated from a subtropical stream in China.</title>
        <authorList>
            <person name="Lu H."/>
        </authorList>
    </citation>
    <scope>NUCLEOTIDE SEQUENCE [LARGE SCALE GENOMIC DNA]</scope>
    <source>
        <strain evidence="2 3">FT135W</strain>
    </source>
</reference>
<evidence type="ECO:0000313" key="2">
    <source>
        <dbReference type="EMBL" id="MYM21801.1"/>
    </source>
</evidence>
<keyword evidence="3" id="KW-1185">Reference proteome</keyword>
<dbReference type="AlphaFoldDB" id="A0A6L8KBM5"/>
<name>A0A6L8KBM5_9BURK</name>
<proteinExistence type="predicted"/>
<dbReference type="RefSeq" id="WP_161005311.1">
    <property type="nucleotide sequence ID" value="NZ_WWCN01000002.1"/>
</dbReference>
<protein>
    <submittedName>
        <fullName evidence="2">Uncharacterized protein</fullName>
    </submittedName>
</protein>
<accession>A0A6L8KBM5</accession>
<keyword evidence="1" id="KW-0812">Transmembrane</keyword>
<keyword evidence="1" id="KW-0472">Membrane</keyword>
<dbReference type="EMBL" id="WWCN01000002">
    <property type="protein sequence ID" value="MYM21801.1"/>
    <property type="molecule type" value="Genomic_DNA"/>
</dbReference>
<dbReference type="Proteomes" id="UP000479335">
    <property type="component" value="Unassembled WGS sequence"/>
</dbReference>
<evidence type="ECO:0000313" key="3">
    <source>
        <dbReference type="Proteomes" id="UP000479335"/>
    </source>
</evidence>
<gene>
    <name evidence="2" type="ORF">GTP46_03935</name>
</gene>
<sequence length="84" mass="9272">MDKVTALFDEIYQAFMRTLRFGVGLIGRMSPQALLGAALVLAFICSILPLALVLFTVFLLLKLAVGVCVIGKRRQRATPYKDVE</sequence>
<keyword evidence="1" id="KW-1133">Transmembrane helix</keyword>
<comment type="caution">
    <text evidence="2">The sequence shown here is derived from an EMBL/GenBank/DDBJ whole genome shotgun (WGS) entry which is preliminary data.</text>
</comment>
<organism evidence="2 3">
    <name type="scientific">Duganella flavida</name>
    <dbReference type="NCBI Taxonomy" id="2692175"/>
    <lineage>
        <taxon>Bacteria</taxon>
        <taxon>Pseudomonadati</taxon>
        <taxon>Pseudomonadota</taxon>
        <taxon>Betaproteobacteria</taxon>
        <taxon>Burkholderiales</taxon>
        <taxon>Oxalobacteraceae</taxon>
        <taxon>Telluria group</taxon>
        <taxon>Duganella</taxon>
    </lineage>
</organism>